<gene>
    <name evidence="2" type="ORF">HYT38_00880</name>
    <name evidence="3" type="ORF">HYV66_02455</name>
</gene>
<dbReference type="Proteomes" id="UP000786662">
    <property type="component" value="Unassembled WGS sequence"/>
</dbReference>
<protein>
    <submittedName>
        <fullName evidence="3">T9SS type A sorting domain-containing protein</fullName>
    </submittedName>
</protein>
<evidence type="ECO:0000313" key="3">
    <source>
        <dbReference type="EMBL" id="MBI2466063.1"/>
    </source>
</evidence>
<dbReference type="NCBIfam" id="TIGR04183">
    <property type="entry name" value="Por_Secre_tail"/>
    <property type="match status" value="1"/>
</dbReference>
<sequence length="245" mass="26967">MGVLLACFAASQTFAGLKIKEHYPIPTSGVGGDITTTFIGDDKVMITMAPANRAEIAHYGAGIRFNTTEYEFVETESASVFMEENGLVIIASSYVFSPNRSTEDMSVVFRRISPDWGRLEPEGLDVFTRSRERKIYDPAPAFTPNPDTATALPLELALFQNYPNPFNPSTEIRFSLAGEGSVELAVYNTVGQKVRTLVSEPLAAGEHTVQWDATDDAGDRVTNGIYLYRIKSPNGELVRKMLLLK</sequence>
<evidence type="ECO:0000313" key="2">
    <source>
        <dbReference type="EMBL" id="MBI2052219.1"/>
    </source>
</evidence>
<dbReference type="EMBL" id="JACPHQ010000032">
    <property type="protein sequence ID" value="MBI2466063.1"/>
    <property type="molecule type" value="Genomic_DNA"/>
</dbReference>
<proteinExistence type="predicted"/>
<dbReference type="InterPro" id="IPR025965">
    <property type="entry name" value="FlgD/Vpr_Ig-like"/>
</dbReference>
<accession>A0A931YDS3</accession>
<dbReference type="AlphaFoldDB" id="A0A931YDS3"/>
<evidence type="ECO:0000259" key="1">
    <source>
        <dbReference type="Pfam" id="PF13860"/>
    </source>
</evidence>
<dbReference type="Gene3D" id="2.60.40.4070">
    <property type="match status" value="1"/>
</dbReference>
<organism evidence="3 4">
    <name type="scientific">Candidatus Sungiibacteriota bacterium</name>
    <dbReference type="NCBI Taxonomy" id="2750080"/>
    <lineage>
        <taxon>Bacteria</taxon>
        <taxon>Candidatus Sungiibacteriota</taxon>
    </lineage>
</organism>
<dbReference type="Proteomes" id="UP000709672">
    <property type="component" value="Unassembled WGS sequence"/>
</dbReference>
<name>A0A931YDS3_9BACT</name>
<reference evidence="3" key="1">
    <citation type="submission" date="2020-07" db="EMBL/GenBank/DDBJ databases">
        <title>Huge and variable diversity of episymbiotic CPR bacteria and DPANN archaea in groundwater ecosystems.</title>
        <authorList>
            <person name="He C.Y."/>
            <person name="Keren R."/>
            <person name="Whittaker M."/>
            <person name="Farag I.F."/>
            <person name="Doudna J."/>
            <person name="Cate J.H.D."/>
            <person name="Banfield J.F."/>
        </authorList>
    </citation>
    <scope>NUCLEOTIDE SEQUENCE</scope>
    <source>
        <strain evidence="2">NC_groundwater_191_Ag_S-0.1um_45_8</strain>
        <strain evidence="3">NC_groundwater_418_Ag_B-0.1um_45_10</strain>
    </source>
</reference>
<dbReference type="EMBL" id="JACOYY010000029">
    <property type="protein sequence ID" value="MBI2052219.1"/>
    <property type="molecule type" value="Genomic_DNA"/>
</dbReference>
<dbReference type="InterPro" id="IPR026444">
    <property type="entry name" value="Secre_tail"/>
</dbReference>
<feature type="domain" description="FlgD/Vpr Ig-like" evidence="1">
    <location>
        <begin position="180"/>
        <end position="234"/>
    </location>
</feature>
<comment type="caution">
    <text evidence="3">The sequence shown here is derived from an EMBL/GenBank/DDBJ whole genome shotgun (WGS) entry which is preliminary data.</text>
</comment>
<dbReference type="Pfam" id="PF13860">
    <property type="entry name" value="FlgD_ig"/>
    <property type="match status" value="1"/>
</dbReference>
<evidence type="ECO:0000313" key="4">
    <source>
        <dbReference type="Proteomes" id="UP000709672"/>
    </source>
</evidence>